<reference evidence="2 3" key="1">
    <citation type="journal article" date="2015" name="Int. J. Syst. Evol. Microbiol.">
        <title>Aestuariivita atlantica sp. nov., isolated from deep sea sediment of the Atlantic Ocean.</title>
        <authorList>
            <person name="Li G."/>
            <person name="Lai Q."/>
            <person name="Du Y."/>
            <person name="Liu X."/>
            <person name="Sun F."/>
            <person name="Shao Z."/>
        </authorList>
    </citation>
    <scope>NUCLEOTIDE SEQUENCE [LARGE SCALE GENOMIC DNA]</scope>
    <source>
        <strain evidence="2 3">22II-S11-z3</strain>
    </source>
</reference>
<evidence type="ECO:0000256" key="1">
    <source>
        <dbReference type="SAM" id="Phobius"/>
    </source>
</evidence>
<organism evidence="2 3">
    <name type="scientific">Pseudaestuariivita atlantica</name>
    <dbReference type="NCBI Taxonomy" id="1317121"/>
    <lineage>
        <taxon>Bacteria</taxon>
        <taxon>Pseudomonadati</taxon>
        <taxon>Pseudomonadota</taxon>
        <taxon>Alphaproteobacteria</taxon>
        <taxon>Rhodobacterales</taxon>
        <taxon>Paracoccaceae</taxon>
        <taxon>Pseudaestuariivita</taxon>
    </lineage>
</organism>
<dbReference type="Proteomes" id="UP000036938">
    <property type="component" value="Unassembled WGS sequence"/>
</dbReference>
<comment type="caution">
    <text evidence="2">The sequence shown here is derived from an EMBL/GenBank/DDBJ whole genome shotgun (WGS) entry which is preliminary data.</text>
</comment>
<dbReference type="EMBL" id="AQQZ01000003">
    <property type="protein sequence ID" value="KNG94413.1"/>
    <property type="molecule type" value="Genomic_DNA"/>
</dbReference>
<feature type="transmembrane region" description="Helical" evidence="1">
    <location>
        <begin position="403"/>
        <end position="420"/>
    </location>
</feature>
<dbReference type="InterPro" id="IPR021830">
    <property type="entry name" value="DUF3422"/>
</dbReference>
<keyword evidence="3" id="KW-1185">Reference proteome</keyword>
<dbReference type="STRING" id="1317121.ATO11_06835"/>
<dbReference type="Pfam" id="PF11902">
    <property type="entry name" value="DUF3422"/>
    <property type="match status" value="1"/>
</dbReference>
<keyword evidence="1" id="KW-1133">Transmembrane helix</keyword>
<feature type="transmembrane region" description="Helical" evidence="1">
    <location>
        <begin position="372"/>
        <end position="391"/>
    </location>
</feature>
<dbReference type="OrthoDB" id="9767470at2"/>
<dbReference type="AlphaFoldDB" id="A0A0L1JSQ1"/>
<gene>
    <name evidence="2" type="ORF">ATO11_06835</name>
</gene>
<proteinExistence type="predicted"/>
<evidence type="ECO:0000313" key="2">
    <source>
        <dbReference type="EMBL" id="KNG94413.1"/>
    </source>
</evidence>
<name>A0A0L1JSQ1_9RHOB</name>
<sequence length="430" mass="48042">MPIADLSNRYALANELHARPFPKLDAPCRAAFLAIKPEHGAPARDKQKDLDHLIALLDRHGAPHPQPGATHYFGQIGKHHLKWESHTEFVTYTLFGDGVADTPFDAATFGLFSEDWLAEAPGVRVTSALIRIEVEEDETTITRKLEDWFVPESLAVSRILDDSAVIAGDFRIDPAGHMRLAVFAARDTGAQRTGRIVQRLCEIETYKTMSMLGLAKVRAIGPKLGALEAQLTDLVTGMAEDERTTDAHESTLKSLLAVSADLESLVAQTSFRFGATGAYEAIVDQRIEVLREERFTGRQTFREFMMRRFDPAMRTVKSTEARMHQLSTRAERAGNLLRTRVEVERSAQNQSLLESMNRRADLQLRLQRTVEGLSIVAISYYAVSLAGYLLYPLGEATGLSKGWVTAFAAPPIVFLVWLMIRRLRRELVPD</sequence>
<accession>A0A0L1JSQ1</accession>
<dbReference type="PATRIC" id="fig|1317121.7.peg.1970"/>
<protein>
    <recommendedName>
        <fullName evidence="4">Egg lysin</fullName>
    </recommendedName>
</protein>
<evidence type="ECO:0000313" key="3">
    <source>
        <dbReference type="Proteomes" id="UP000036938"/>
    </source>
</evidence>
<keyword evidence="1" id="KW-0812">Transmembrane</keyword>
<keyword evidence="1" id="KW-0472">Membrane</keyword>
<evidence type="ECO:0008006" key="4">
    <source>
        <dbReference type="Google" id="ProtNLM"/>
    </source>
</evidence>